<feature type="coiled-coil region" evidence="10">
    <location>
        <begin position="4500"/>
        <end position="4527"/>
    </location>
</feature>
<organism evidence="14 15">
    <name type="scientific">Cirrhinus molitorella</name>
    <name type="common">mud carp</name>
    <dbReference type="NCBI Taxonomy" id="172907"/>
    <lineage>
        <taxon>Eukaryota</taxon>
        <taxon>Metazoa</taxon>
        <taxon>Chordata</taxon>
        <taxon>Craniata</taxon>
        <taxon>Vertebrata</taxon>
        <taxon>Euteleostomi</taxon>
        <taxon>Actinopterygii</taxon>
        <taxon>Neopterygii</taxon>
        <taxon>Teleostei</taxon>
        <taxon>Ostariophysi</taxon>
        <taxon>Cypriniformes</taxon>
        <taxon>Cyprinidae</taxon>
        <taxon>Labeoninae</taxon>
        <taxon>Labeonini</taxon>
        <taxon>Cirrhinus</taxon>
    </lineage>
</organism>
<feature type="compositionally biased region" description="Basic and acidic residues" evidence="11">
    <location>
        <begin position="1471"/>
        <end position="1487"/>
    </location>
</feature>
<feature type="domain" description="KASH" evidence="13">
    <location>
        <begin position="7135"/>
        <end position="7194"/>
    </location>
</feature>
<feature type="compositionally biased region" description="Polar residues" evidence="11">
    <location>
        <begin position="7105"/>
        <end position="7123"/>
    </location>
</feature>
<dbReference type="PROSITE" id="PS51049">
    <property type="entry name" value="KASH"/>
    <property type="match status" value="1"/>
</dbReference>
<feature type="compositionally biased region" description="Basic and acidic residues" evidence="11">
    <location>
        <begin position="1924"/>
        <end position="1936"/>
    </location>
</feature>
<feature type="compositionally biased region" description="Polar residues" evidence="11">
    <location>
        <begin position="2087"/>
        <end position="2100"/>
    </location>
</feature>
<feature type="compositionally biased region" description="Polar residues" evidence="11">
    <location>
        <begin position="4225"/>
        <end position="4236"/>
    </location>
</feature>
<keyword evidence="3 9" id="KW-0812">Transmembrane</keyword>
<keyword evidence="6 9" id="KW-0472">Membrane</keyword>
<reference evidence="14 15" key="1">
    <citation type="submission" date="2023-09" db="EMBL/GenBank/DDBJ databases">
        <authorList>
            <person name="Wang M."/>
        </authorList>
    </citation>
    <scope>NUCLEOTIDE SEQUENCE [LARGE SCALE GENOMIC DNA]</scope>
    <source>
        <strain evidence="14">GT-2023</strain>
        <tissue evidence="14">Liver</tissue>
    </source>
</reference>
<keyword evidence="2" id="KW-0597">Phosphoprotein</keyword>
<feature type="compositionally biased region" description="Polar residues" evidence="11">
    <location>
        <begin position="5294"/>
        <end position="5303"/>
    </location>
</feature>
<dbReference type="InterPro" id="IPR056887">
    <property type="entry name" value="SYNE1/2_dom"/>
</dbReference>
<evidence type="ECO:0000313" key="15">
    <source>
        <dbReference type="Proteomes" id="UP001558613"/>
    </source>
</evidence>
<dbReference type="InterPro" id="IPR012315">
    <property type="entry name" value="KASH"/>
</dbReference>
<keyword evidence="4" id="KW-0677">Repeat</keyword>
<feature type="compositionally biased region" description="Acidic residues" evidence="11">
    <location>
        <begin position="4237"/>
        <end position="4265"/>
    </location>
</feature>
<feature type="region of interest" description="Disordered" evidence="11">
    <location>
        <begin position="5248"/>
        <end position="5321"/>
    </location>
</feature>
<comment type="subcellular location">
    <subcellularLocation>
        <location evidence="8">Nucleus outer membrane</location>
        <topology evidence="8">Single-pass type IV membrane protein</topology>
    </subcellularLocation>
</comment>
<feature type="compositionally biased region" description="Basic and acidic residues" evidence="11">
    <location>
        <begin position="1724"/>
        <end position="1733"/>
    </location>
</feature>
<feature type="region of interest" description="Disordered" evidence="11">
    <location>
        <begin position="4661"/>
        <end position="4685"/>
    </location>
</feature>
<feature type="compositionally biased region" description="Basic and acidic residues" evidence="11">
    <location>
        <begin position="4266"/>
        <end position="4276"/>
    </location>
</feature>
<dbReference type="PANTHER" id="PTHR14514:SF4">
    <property type="entry name" value="NESPRIN-2"/>
    <property type="match status" value="1"/>
</dbReference>
<dbReference type="Gene3D" id="1.20.58.60">
    <property type="match status" value="10"/>
</dbReference>
<feature type="coiled-coil region" evidence="10">
    <location>
        <begin position="151"/>
        <end position="185"/>
    </location>
</feature>
<evidence type="ECO:0000256" key="9">
    <source>
        <dbReference type="PROSITE-ProRule" id="PRU00385"/>
    </source>
</evidence>
<dbReference type="SMART" id="SM01249">
    <property type="entry name" value="KASH"/>
    <property type="match status" value="1"/>
</dbReference>
<feature type="compositionally biased region" description="Polar residues" evidence="11">
    <location>
        <begin position="1398"/>
        <end position="1409"/>
    </location>
</feature>
<evidence type="ECO:0000256" key="4">
    <source>
        <dbReference type="ARBA" id="ARBA00022737"/>
    </source>
</evidence>
<protein>
    <recommendedName>
        <fullName evidence="13">KASH domain-containing protein</fullName>
    </recommendedName>
</protein>
<feature type="coiled-coil region" evidence="10">
    <location>
        <begin position="4057"/>
        <end position="4159"/>
    </location>
</feature>
<feature type="compositionally biased region" description="Polar residues" evidence="11">
    <location>
        <begin position="1099"/>
        <end position="1113"/>
    </location>
</feature>
<feature type="compositionally biased region" description="Basic and acidic residues" evidence="11">
    <location>
        <begin position="2105"/>
        <end position="2136"/>
    </location>
</feature>
<feature type="topological domain" description="Perinuclear space" evidence="9">
    <location>
        <begin position="7165"/>
        <end position="7194"/>
    </location>
</feature>
<keyword evidence="10" id="KW-0175">Coiled coil</keyword>
<feature type="compositionally biased region" description="Low complexity" evidence="11">
    <location>
        <begin position="1986"/>
        <end position="1996"/>
    </location>
</feature>
<evidence type="ECO:0000256" key="2">
    <source>
        <dbReference type="ARBA" id="ARBA00022553"/>
    </source>
</evidence>
<feature type="region of interest" description="Disordered" evidence="11">
    <location>
        <begin position="7105"/>
        <end position="7128"/>
    </location>
</feature>
<keyword evidence="15" id="KW-1185">Reference proteome</keyword>
<feature type="region of interest" description="Disordered" evidence="11">
    <location>
        <begin position="2210"/>
        <end position="2480"/>
    </location>
</feature>
<dbReference type="Pfam" id="PF00435">
    <property type="entry name" value="Spectrin"/>
    <property type="match status" value="3"/>
</dbReference>
<dbReference type="SUPFAM" id="SSF46966">
    <property type="entry name" value="Spectrin repeat"/>
    <property type="match status" value="9"/>
</dbReference>
<feature type="coiled-coil region" evidence="10">
    <location>
        <begin position="4564"/>
        <end position="4591"/>
    </location>
</feature>
<dbReference type="InterPro" id="IPR002017">
    <property type="entry name" value="Spectrin_repeat"/>
</dbReference>
<evidence type="ECO:0000256" key="12">
    <source>
        <dbReference type="SAM" id="Phobius"/>
    </source>
</evidence>
<evidence type="ECO:0000256" key="10">
    <source>
        <dbReference type="SAM" id="Coils"/>
    </source>
</evidence>
<feature type="compositionally biased region" description="Basic and acidic residues" evidence="11">
    <location>
        <begin position="1500"/>
        <end position="1524"/>
    </location>
</feature>
<feature type="compositionally biased region" description="Basic and acidic residues" evidence="11">
    <location>
        <begin position="1430"/>
        <end position="1439"/>
    </location>
</feature>
<gene>
    <name evidence="14" type="ORF">QQF64_005412</name>
</gene>
<evidence type="ECO:0000256" key="5">
    <source>
        <dbReference type="ARBA" id="ARBA00022989"/>
    </source>
</evidence>
<feature type="compositionally biased region" description="Polar residues" evidence="11">
    <location>
        <begin position="2467"/>
        <end position="2480"/>
    </location>
</feature>
<feature type="non-terminal residue" evidence="14">
    <location>
        <position position="1"/>
    </location>
</feature>
<feature type="coiled-coil region" evidence="10">
    <location>
        <begin position="696"/>
        <end position="734"/>
    </location>
</feature>
<feature type="compositionally biased region" description="Polar residues" evidence="11">
    <location>
        <begin position="4404"/>
        <end position="4414"/>
    </location>
</feature>
<feature type="compositionally biased region" description="Polar residues" evidence="11">
    <location>
        <begin position="4423"/>
        <end position="4432"/>
    </location>
</feature>
<feature type="region of interest" description="Disordered" evidence="11">
    <location>
        <begin position="1342"/>
        <end position="1418"/>
    </location>
</feature>
<dbReference type="EMBL" id="JAYMGO010000013">
    <property type="protein sequence ID" value="KAL1262673.1"/>
    <property type="molecule type" value="Genomic_DNA"/>
</dbReference>
<feature type="transmembrane region" description="Helical" evidence="12">
    <location>
        <begin position="7144"/>
        <end position="7164"/>
    </location>
</feature>
<feature type="region of interest" description="Disordered" evidence="11">
    <location>
        <begin position="4596"/>
        <end position="4619"/>
    </location>
</feature>
<feature type="compositionally biased region" description="Basic and acidic residues" evidence="11">
    <location>
        <begin position="4435"/>
        <end position="4445"/>
    </location>
</feature>
<feature type="compositionally biased region" description="Basic and acidic residues" evidence="11">
    <location>
        <begin position="1366"/>
        <end position="1383"/>
    </location>
</feature>
<name>A0ABR3MC70_9TELE</name>
<feature type="compositionally biased region" description="Basic and acidic residues" evidence="11">
    <location>
        <begin position="2012"/>
        <end position="2042"/>
    </location>
</feature>
<evidence type="ECO:0000256" key="6">
    <source>
        <dbReference type="ARBA" id="ARBA00023136"/>
    </source>
</evidence>
<feature type="region of interest" description="Disordered" evidence="11">
    <location>
        <begin position="6673"/>
        <end position="6731"/>
    </location>
</feature>
<feature type="region of interest" description="Disordered" evidence="11">
    <location>
        <begin position="1304"/>
        <end position="1328"/>
    </location>
</feature>
<evidence type="ECO:0000256" key="1">
    <source>
        <dbReference type="ARBA" id="ARBA00008619"/>
    </source>
</evidence>
<feature type="compositionally biased region" description="Basic and acidic residues" evidence="11">
    <location>
        <begin position="2349"/>
        <end position="2358"/>
    </location>
</feature>
<feature type="compositionally biased region" description="Acidic residues" evidence="11">
    <location>
        <begin position="6698"/>
        <end position="6707"/>
    </location>
</feature>
<feature type="coiled-coil region" evidence="10">
    <location>
        <begin position="5813"/>
        <end position="5840"/>
    </location>
</feature>
<comment type="similarity">
    <text evidence="1">Belongs to the nesprin family.</text>
</comment>
<sequence length="7194" mass="814884">ALLAHRSEGDYKLSDLKTKGENLCSCEDLEKDKRQTIQHTLQNVQQEWMGVLRQAQELKNQSELEDFLCKDLQDLQEEEESTQSWLKEQHLKIKLLGEETQLQERMNTAQAILNSESDGDYKLANLRRKAEGLYSREGLEEKRKQEIQLNLRSIEEEWKKVLASAQELKNQAELQDSLARELQNVCTQEESTWTWVKNQKDGLDSLGKSTHGTQEQIEERLRKAQAILSLHSEGNSNIAALKRTVDHLFTREDLDEDARHSFIKKIKDIEEEWKTTLQQAQELHSLLKSVMERLESCQCQKEQLQSRLEQVKEQSAALPRHFPWPGLGDRRHTLEQAKSLLDRTRALTPSLSAVRALGREMSQLTRDSSWIDPSWATTEECIPELIKDLTEFCVNLEEEIRIERVCAQLVEQHTVAQDWLREQVKGFGALPTERHGLQSSVNTLKALLQTIDREKREMKELDAVKDSLLDLCTPGGCDALTLEVSHLHDLCVFSEKEMRERLAVCEARLSEIDLRIAGRAQILREQAESLLDELRAQDHTLGFLVGSQNISQLQENWHGFKICEKDLESLEGKVRDLGQALRMVPPNEEPPSDVISIVDTVTQQYCSLRSKLSEKQNDCADSTVHCVRQALQNIQSWNQTYANPPCSSATSMQAVIEEGVGLHKSLQVALSHKELLRECLGPDLAGKLERDGTKALNEADTQMNDLKEELKNLEEKMQQEAERLSLEAQSLQLDSQVPAVTPSTNESEQSEFVSSSSFITESFKMTDDSQHAEIKPSENLDSEISLCVISETTAETEIHTARKSSLILETDTEQTDVITTVPLTTEMLPEPEVRVNESAVSTNNHGASETESENFISEEAKTKMVSTTPKSQPKEVLQTPPTRRKKDQIEADRVPLLPEEPQVIPTPTTSNKETKSDYDEEILISSSAAVHSLETTVQGTDVVFHSTEGQESQLSIVVVSPDSIANRVEDENTEAVTTEPDKKKEDSYISHSQEKPCGECEAQTKKVTALILDLDTVHIENVDTYSQTPKDGATVKAATEMTLVKQDHETLAPPEVEISEVAREPISILSSPNEPNMENVLEISSALEPEQSQLIEIDTNGQEQTTAGQSAETQGGEDAASRGVGTFSWNNGPNAAVADRESSWTTNNGPREIQRRFIILDFPEEVEIQSHAHEATHFREPAEIQIQGSESSVSERMDTECDAKTETGVITSTNRLLDTSEQSEPVEANLNLPTREAGEIIHVNIEEETKNTMSGDKIQITESDPNLKLPIQQQKEVETEVQTSKGYVHEEKREVEEAIDIILGEKSKTQSGGKPQSKEIEPVLTPPIKLLNDWDTEIQPERTNVSLAPEEKHEVGDTADVIVEEETNKTPSDEKAHSIEAESKPTPPVRRRNENKTDVQSNKVNISTTSEKKPEGVDAISVIVEYEIKMTPSDDKAQPLEEEPILTPPFRDQTEAETDVQSNKVKVSITSEEKPGHTMHSTEEEVTKQTSIDKGQSIEAEPKPKPPVRRQNEGETKLQVDKLDVTPTPPTRRRKDDRLSLNTESQIEGDVLPTPPSRRRKEKMGSERFSLDLEFQPTPPARWFNEKKDSSLSLNLETLPTPPARRRKEKEGSSLSLNLETLPTPPARRHKEKEDRRSSLNLDTQPTPPARRCKEKEDSTLSLNLEALPTPPTRRRKEKEGSSLSLNLDTLPTPPARRRKEKEASRLSLDLETQPTPPTRRCKEKGEDKRLSVDLEPQPTPPSRRRKDKPESETLFYSAELRKSDDQQTGEHKDSEEDTVKPTPPVRRKISQVESDVALCKNQEEKEIFVKPTPPTRRKDSKVEEIITGASNLKEDVSIHKPTPPLRRKGSRAETEMVSTTSKSQPGEVLPTPPTRRKKDQVEADRVSLMPEEPQVIPTPTTSDKDSSGNEKVSVPEVETDAEAITKQEDKEECDTKSLVGQEEQKEGQDSDTLAPKSQPEEVLPTLPTRRKKDQIEADRVPLMPEEPQATPTPATSDTESSRNENVSVLEVKTDVKAITKQKDKDECDKKSVDQKEQKEGLDSDTLAPKSQPEEVLPTIPTRRKKDQIEADRVPLMPEEPQAIPIPSTSDTESSRNENVSVLEVKTDVKAITKQKDKEECDKKSLVDQKAQKEGQDSDTLAPKSQPEEVLPTPPTRQKKDQVEANRVPLMPEEPQVIPTPTTTNKESSGNEMVYMSAKLEVETDVETISIQEDIEECDTKSLAGQKQQEERQDSDTLAPKSQPEEVLPTPPTRRKKDQIDADSVPLSPEELQVIPTQTTSGKESSGKEKVSVLEVETDVEAITKQEDKEECDTKSLVSQKQQEEEQDSDTLTPKIQPKEVLSTPPSRQKKDQIESDRVPLMPEEPQIIPTATTSNKESSGNEKVSVSARLEVETDVEAITKQEDKEECDKKSLVGQEEEKEEKDSDTLAPKSQPEEVLSTPPNRQKKDQIEANRVPLMPEELQIIPTPTTSDTESSRNENVSVIARLEVETDVEAITKQEDKEECDTKSLVGQEQQEKVQDFDTLVPEPISVISQTESITEIKNQDVEVSPEVGLVPEITESPAEEEWEPEGPTMKNIFKEIKQMTERGPKSILMEGMPHESTKKLLDTSSTDLEARLKRLVFHLLDLRTCPAALNSIDMAKQLEQAEECRRCAQRQVSMLSRQDQANGDIGSGTNGTVHETDGMQQLSAQWSAALWDAASSVHSKEAQLQIVADFNRQTQKVKAVLERLKIERLALRASPAVSSFAEEERLRSFLRNMEHERTALGELIQTHAKLSPHLSVPERQAAEIQQNNLQSQWRALEKDAEIALYMVNAYAKESNSLNQEVGALKDHLENIQKTLDALKSSLVSWDDKRVQEIMNLNADLTSNHQHYLYLQQTSEAFAQEFQFEAETSSIELDLQHIKDQLNQMGEQLAAATPISSNPTLSKIIKVMTDALAWAKQTECDVKGRQKKVSLLPEEVHRQIKDLKKLQSEMSSKQTQLKVLVEEVTELICDLDEADVSMVTSSLKVLENLSKSTAGKLAEAVREMESGLQTREKMSEQIADVDSWVVGHLQKEALRREDYQSLNVADLDRRLRQIQDTLGEAEKQSAVTEALLIKSRDIASELRVSESTQLYEKLTNLQEDIKGIVIYEKACSQKIMDVIQSQESSQRKVSSLENSLRQMLVDVKKHRFPVTKDILSVIEPFKQMLVERKAQVEQVSPCAEDKRRELLCVITELYHKMIDLDLKSQAHKRYLSLSRCVEDVKEEMEAQIPRTKDESISKEERYRACQALLIQISLIKLLCEETMDELQEITADLYPSQLSTEQTRFKQILESLQISEMALNNNLQILEWDLLKHIHYPSEKRVLQQFLKDTNEELEKRCSIEPKEAVIEKQLRKCLVLRKNVESRMRVLEFLEKKMGAQPPQDSKQLTCLKDMVLDKYDQRMVSLTKAKELLRSYTKAVIDTIRLLQRTALVLLPSICSARSCSERLKDTQHALLNLDTEFQSHVSQLQAQTPQHPCFKPRQIEFLHAEVLGVLLVRLSTLKAQAQVHVESLKRCVECQKHSRKCYEELCQQVRDLETLLSQCASKKITSHKDCKDQQQKLKALVEDVAMLPGKLESLKEWCSLYGCRANREDAVSAIWGQVARLQRCANDLQTRSEQTEAEWSSVTRSVEQAATVLEQVDAELPDSSRENLTADELQELLLFWSQYQDRLDCEHRALSALELRAARLLGVPPYLEQAPPIELCQEFRALQERYHSLKERSSQGLRAVRTEVEERERVQEQLEGVREWLESAVSLLAVLEHEPSKKQLQEVHSQLCTQKAILQRISESLKMMYSDKNTSIPEEIEGLLQEVSQTLQEVEEQVKTAVEKSGPLHRLGAKISEIKAGLGSVQSWLEQKSLNFTEAESTQKRVWDELDGLHTRLTAVEVELQDVSEMHPDETRLLSDNLANTQQTHTRLTKQAEQRTAFLSKVRGWLQEHEEMVKGSQSWISEAQSWLTTPCTYTTARCLDSHVNALQMVLDDSAQMRRTLQGFGSVLTEMGSVFDVSPLEEQLSNADRRVADMQHNLLGPLSQLEHAAAEVDAIESEVKVMEKDVAKIKSTLTTKEDISQDCLKATENRIDLMKRTVAEIQNCKDGLCLPDKAENTLLVFKKAELLQQQLLELEQLAQEYSIEVQETSVPPLCVTPLTVPPLSVPPTITEEETQESGHIQIVHVEEDVLKKSGAALMTVAQSTPEQRLSWISGRSSHTLTETQQESEEEDELYEEPEDEEEDASDEDNEDYGDCMKNEDEKARGSSPTSLNSEASSSVTVEDTVSADVVSSTEQILEQAEATDAKVEVDTSVASGTGVSEALSEADATVESQSLPADMEQGAWRGEQMPHTSNTLKLTHITLIDNTKKHSESQAPPTETQHLPKSDEELGDSTSETHSALSQKAHLEQTPFVTKPTNAESAKPPEQHLHTPSNAEDHILDRRSTHDTHTPITVKPCLERTEPVAASASLAEGEARGSGGWLSSERLLHACRERAEELEACLERAQVSLEGSRQQAQDTAMQHCIEQQLHNCQTILVEIEERVSSLPVCGLKEQEQHEAESLNTKLQLLKNRLVTVQLQLQERHGEDQVHVESQRPLQARLTRSSSVQDMLSSSRTKLFRQSSLQQQKELEHGLNEQRDLTKAIVIQGSRARTHSQSADQHAGPSPANEDKRQEVELAVHRKWTHLCSRLTKTAENEQDGDKDQDPSEILASSVCLWSEAAASLCLQEIQSNISQLEELQNSADTQDLQSLDESLFEVLSGVGLTLSSLTHTLMFQPAALNTDILNQLQQLQGLSAELSSLGAILTSQGSEVIKLLGSGSAISETSTCFDLLTQRVCDIQKTLAEKLEQLQERMKHTTQLQVHVESQRVYDLHTQLQAITGWKQEAEQSERELAELREDTKSQDQPSSLTQQISTLEAVLDSVWSDLEQRCGAVQWSLDEQKMSEKILKGLQMLLTIGREKLTCTSQLELRSPAQIQTHLNTHTVFFLSLGAHLRRLQQLSVRMPDSASSGWETEVSAVEHEVLSVLQQAQVVGTVLHSALQVCTYWDENQSWLETLLQRLETQLPKTPLKEQTEEKLSENISVYQSVLAVLEQNKARISLVLDEGRRQQEQISSSDMDVPIHIVGVSTGRLEQRLAALQRRAEQGLHSTLHLKRLWNRHQSDSEALIEWMGRARERLHTWRDHMTTAEQEVDDLSHFQHFTEFMKELEAKSALKASVISSGSLILLLSEKEQNIETQKISKTTGAPKTTSGDTATSKDLQPSKTSNRTSVVLDNNPEDSSETNVSSIQNVSSEETLSTTEGSDGKITNEGVAFEEPTSSAFDLSVKQEIVLSPVLLTLQSQLSQVEQDWVEIQTHIPAVQQGLHQRVVESLSPEGLLADVCGWITGAENRLQAAEQEGHKTCAAAELTHLLRIYQGMKREMACQQMSVDFINQCELKQVSFHTSRYKHTAFAENLGDTNLRWKTLQAHLNTQIQLAEDQVRICAERDNKLQILQRWVKGQKQWMRLAEKPISRSFAERSLKDCEELGEKLKSKFSELAELRIRRLTTDEEDRDKDFLSKAHNLSQSLTDLSQQSTVLGNTLKELCKVWSQFESGRSQAVVNTMRICQSLEYCHAPLPSLSALQNNTNKLQVLNTETKQIDSQWEDLTKTIAILIGGVSTDSAQMLSEHLEKEKARWSEVKEKLTQAVQRSQSLLKVWQRYSDVRCFCSEQLQHHKEQLKTHTKTPADDKQLTHSITELKTLLQKCSETQQTDVNEMLKVSKDLIEQMDDEDAAFIKSECRLLTRGYLQLEQTLKGRTEHMQENLEQFQEFERLFQSLETQLQLWETKQRMDDELTDISQSGLTEVSSLSPDLDLLNTLSYRLTLSEPVTQKLQHLNKKWAQASAHAQEKCSELQAASLQQQSFEQRCKSWLAFLQRMEDSLAVEIASTFPGLRKQQRTHQCFQAELSLGHQILHSVISESLLLLQKGDVEDRSDFLLKLAQLREHWQGAVQRAAQRRALVEGLIQHWHTYTHTMQKLRKLLTLAHTLLSPAGPTHCSVLQLRLLLENLKRTELLFQRSVSAYLCVMEVGRQLFSVSDTQTQMQLQTDLAALQEDWEQCQCMLGKRKSLTSDIIKKWETCETRLADQAQCMEEVQARLKQSIPDQQEEMEEEHLLVKEVQDCLEDWAVSLSELSTMKTDLSQYILTDDVLLLQEQVAHLHCQWEELCLKVSLRKQEIADRLNAWIIFNEKNRELCEWLTQMENKVAHSAELSIEEMVEKLKKDCMEEINLFSENKTHLKQLGEQLITASNKTKETEINDKIKDINDRWQHLFDHIETRVRKLKETLVTVQQLDKNMSNLRTWLSRVEGELAKPIIYSICHNDEIQRKLAEHQDLQRDIEQHTEGVASVLTLCDVLLHDADACGSDGENDSIQQTTLSLDRRWRNICAMSMERRMRIEETWRLWSKFLDDYARFEEWLNTAERTAANPATKDVLYTCAKEELKKFEAFQRQVHERLTQLELVNKQYRRLARENRTDGASKLKLMVHEGNQRWDTLQKRVSAVLRRLKHFTSQREDFEGTREGILVWLTEMDLQLTNVEHFSESDIHEKMRQLNAFQQEITLNTNKIDALIVFGENLIQKSAPLDAVLIEDELEELHSYCQEVFGRVARFHHRLISRRPVLEEDRDFSDRDTDPEDSADFSGVWEREREEDEEEEEAGMTVRQAVSQLIPPALERSGRETPVSVDSIPLEWDHTVDVGGSSSPEDDEELTFYSALSGGRSVVDTWHSPEAPDRKRANREIIRSLTSSPTDTSAQYHPQAYDKLMSECAGSIDSIKRVKLILNEEENLDDQGLMVLSAADKTGVIERWELLQVQSCSVPQDLQQWHKLNSDLTDVMAWLNAVMPELEKLQTLEPKITIRDMESNIHKLKDMQRTFNGYKSMMIGVNLSGRAFQHGDSTELRELRENLQSANQKWAQACAALDSWEHRLHQALMECQEFHETLHSLLLWLAKAESQRYMVNIHDQNTDLNILQEHRDTLKAVQQDLQSREKEVYCLQEISSQILLQDQGEDTLEAKEKVHVISNKLRLLIRQIAHDLHTLQSRTDSSGPNVGRIAPTQQQEATGVQSLTRGSPTSVRADKSDLSPARPFLYRVLRAAFPLHILFLLLLVVACLVPLSEDDYSCTLSNNFARSFYPMLLYTNGPPPT</sequence>
<feature type="compositionally biased region" description="Polar residues" evidence="11">
    <location>
        <begin position="1459"/>
        <end position="1470"/>
    </location>
</feature>
<feature type="region of interest" description="Disordered" evidence="11">
    <location>
        <begin position="1430"/>
        <end position="1795"/>
    </location>
</feature>
<dbReference type="CDD" id="cd00176">
    <property type="entry name" value="SPEC"/>
    <property type="match status" value="3"/>
</dbReference>
<evidence type="ECO:0000313" key="14">
    <source>
        <dbReference type="EMBL" id="KAL1262673.1"/>
    </source>
</evidence>
<feature type="coiled-coil region" evidence="10">
    <location>
        <begin position="41"/>
        <end position="78"/>
    </location>
</feature>
<feature type="region of interest" description="Disordered" evidence="11">
    <location>
        <begin position="1099"/>
        <end position="1149"/>
    </location>
</feature>
<feature type="topological domain" description="Cytoplasmic" evidence="9">
    <location>
        <begin position="1"/>
        <end position="7143"/>
    </location>
</feature>
<evidence type="ECO:0000256" key="11">
    <source>
        <dbReference type="SAM" id="MobiDB-lite"/>
    </source>
</evidence>
<dbReference type="Pfam" id="PF25035">
    <property type="entry name" value="SYNE1"/>
    <property type="match status" value="1"/>
</dbReference>
<feature type="compositionally biased region" description="Basic and acidic residues" evidence="11">
    <location>
        <begin position="4596"/>
        <end position="4605"/>
    </location>
</feature>
<dbReference type="InterPro" id="IPR018159">
    <property type="entry name" value="Spectrin/alpha-actinin"/>
</dbReference>
<dbReference type="Proteomes" id="UP001558613">
    <property type="component" value="Unassembled WGS sequence"/>
</dbReference>
<evidence type="ECO:0000259" key="13">
    <source>
        <dbReference type="PROSITE" id="PS51049"/>
    </source>
</evidence>
<feature type="compositionally biased region" description="Basic and acidic residues" evidence="11">
    <location>
        <begin position="1760"/>
        <end position="1780"/>
    </location>
</feature>
<feature type="compositionally biased region" description="Polar residues" evidence="11">
    <location>
        <begin position="5248"/>
        <end position="5285"/>
    </location>
</feature>
<dbReference type="PANTHER" id="PTHR14514">
    <property type="entry name" value="PKA ANCHORING PROTEIN"/>
    <property type="match status" value="1"/>
</dbReference>
<feature type="coiled-coil region" evidence="10">
    <location>
        <begin position="263"/>
        <end position="314"/>
    </location>
</feature>
<accession>A0ABR3MC70</accession>
<keyword evidence="7" id="KW-0539">Nucleus</keyword>
<dbReference type="SMART" id="SM00150">
    <property type="entry name" value="SPEC"/>
    <property type="match status" value="9"/>
</dbReference>
<feature type="compositionally biased region" description="Basic and acidic residues" evidence="11">
    <location>
        <begin position="2399"/>
        <end position="2413"/>
    </location>
</feature>
<feature type="compositionally biased region" description="Basic and acidic residues" evidence="11">
    <location>
        <begin position="2302"/>
        <end position="2314"/>
    </location>
</feature>
<keyword evidence="5 12" id="KW-1133">Transmembrane helix</keyword>
<feature type="compositionally biased region" description="Polar residues" evidence="11">
    <location>
        <begin position="2370"/>
        <end position="2385"/>
    </location>
</feature>
<feature type="coiled-coil region" evidence="10">
    <location>
        <begin position="4852"/>
        <end position="4915"/>
    </location>
</feature>
<feature type="region of interest" description="Disordered" evidence="11">
    <location>
        <begin position="4379"/>
        <end position="4445"/>
    </location>
</feature>
<dbReference type="Pfam" id="PF10541">
    <property type="entry name" value="KASH"/>
    <property type="match status" value="1"/>
</dbReference>
<feature type="region of interest" description="Disordered" evidence="11">
    <location>
        <begin position="863"/>
        <end position="890"/>
    </location>
</feature>
<feature type="coiled-coil region" evidence="10">
    <location>
        <begin position="437"/>
        <end position="471"/>
    </location>
</feature>
<feature type="coiled-coil region" evidence="10">
    <location>
        <begin position="2786"/>
        <end position="2855"/>
    </location>
</feature>
<evidence type="ECO:0000256" key="3">
    <source>
        <dbReference type="ARBA" id="ARBA00022692"/>
    </source>
</evidence>
<feature type="compositionally biased region" description="Polar residues" evidence="11">
    <location>
        <begin position="2179"/>
        <end position="2191"/>
    </location>
</feature>
<feature type="region of interest" description="Disordered" evidence="11">
    <location>
        <begin position="4213"/>
        <end position="4298"/>
    </location>
</feature>
<feature type="compositionally biased region" description="Low complexity" evidence="11">
    <location>
        <begin position="5304"/>
        <end position="5313"/>
    </location>
</feature>
<evidence type="ECO:0000256" key="8">
    <source>
        <dbReference type="ARBA" id="ARBA00046312"/>
    </source>
</evidence>
<proteinExistence type="inferred from homology"/>
<feature type="compositionally biased region" description="Polar residues" evidence="11">
    <location>
        <begin position="4278"/>
        <end position="4298"/>
    </location>
</feature>
<feature type="region of interest" description="Disordered" evidence="11">
    <location>
        <begin position="1834"/>
        <end position="2191"/>
    </location>
</feature>
<comment type="caution">
    <text evidence="14">The sequence shown here is derived from an EMBL/GenBank/DDBJ whole genome shotgun (WGS) entry which is preliminary data.</text>
</comment>
<evidence type="ECO:0000256" key="7">
    <source>
        <dbReference type="ARBA" id="ARBA00023242"/>
    </source>
</evidence>